<protein>
    <submittedName>
        <fullName evidence="1">Uncharacterized protein</fullName>
    </submittedName>
</protein>
<accession>B8HAJ5</accession>
<sequence>MKHATLLQPHRTAFTVRINDNGAWCWFQDERALIDPANNTLLVGSVAAPEGLGGAERGGNIEVAVLDLATGQSQVHVLHERLESDDHNAPALLIRPDGRYVAMYARHKTDNYSRWRVSVRPHDASEWEPEQVFDWTELAGGRGATYSNLHWLEAESRVYNFVRAINDDPTMLVSGDDGTTWSYGGKLFTRPKVGYVNGYTRYWGNGVDRIDLITTDHHPRDFNNSIYHGFIRGDALHDAEGQVVSKPLLGSTGINQDTLTTVFRAGTEIDGDILTHAWTADLRGQGNQLAAIISCRANDVNGPLQREQRLDVDDHRLLYARFDGTDWALHPLAVAGPGLLPHEQDYTGLGAVDPNNLDQVYISAPVHPGTGEATDHYEIYRGRTADGGASWSWTAVTENSGMDNLRPIVVPGDPSVHAVLWFRGSMSSSQAYTAEVVGRVSRLNESDRTAQTR</sequence>
<keyword evidence="2" id="KW-1185">Reference proteome</keyword>
<dbReference type="RefSeq" id="WP_015935683.1">
    <property type="nucleotide sequence ID" value="NC_011886.1"/>
</dbReference>
<dbReference type="Proteomes" id="UP000002505">
    <property type="component" value="Chromosome"/>
</dbReference>
<name>B8HAJ5_PSECP</name>
<organism evidence="1 2">
    <name type="scientific">Pseudarthrobacter chlorophenolicus (strain ATCC 700700 / DSM 12829 / CIP 107037 / JCM 12360 / KCTC 9906 / NCIMB 13794 / A6)</name>
    <name type="common">Arthrobacter chlorophenolicus</name>
    <dbReference type="NCBI Taxonomy" id="452863"/>
    <lineage>
        <taxon>Bacteria</taxon>
        <taxon>Bacillati</taxon>
        <taxon>Actinomycetota</taxon>
        <taxon>Actinomycetes</taxon>
        <taxon>Micrococcales</taxon>
        <taxon>Micrococcaceae</taxon>
        <taxon>Pseudarthrobacter</taxon>
    </lineage>
</organism>
<dbReference type="Pfam" id="PF15892">
    <property type="entry name" value="BNR_4"/>
    <property type="match status" value="1"/>
</dbReference>
<reference evidence="1" key="1">
    <citation type="submission" date="2009-01" db="EMBL/GenBank/DDBJ databases">
        <title>Complete sequence of chromosome of Arthrobacter chlorophenolicus A6.</title>
        <authorList>
            <consortium name="US DOE Joint Genome Institute"/>
            <person name="Lucas S."/>
            <person name="Copeland A."/>
            <person name="Lapidus A."/>
            <person name="Glavina del Rio T."/>
            <person name="Tice H."/>
            <person name="Bruce D."/>
            <person name="Goodwin L."/>
            <person name="Pitluck S."/>
            <person name="Goltsman E."/>
            <person name="Clum A."/>
            <person name="Larimer F."/>
            <person name="Land M."/>
            <person name="Hauser L."/>
            <person name="Kyrpides N."/>
            <person name="Mikhailova N."/>
            <person name="Jansson J."/>
            <person name="Richardson P."/>
        </authorList>
    </citation>
    <scope>NUCLEOTIDE SEQUENCE [LARGE SCALE GENOMIC DNA]</scope>
    <source>
        <strain evidence="1">A6</strain>
    </source>
</reference>
<evidence type="ECO:0000313" key="1">
    <source>
        <dbReference type="EMBL" id="ACL38456.1"/>
    </source>
</evidence>
<dbReference type="eggNOG" id="COG1082">
    <property type="taxonomic scope" value="Bacteria"/>
</dbReference>
<evidence type="ECO:0000313" key="2">
    <source>
        <dbReference type="Proteomes" id="UP000002505"/>
    </source>
</evidence>
<dbReference type="OrthoDB" id="6381507at2"/>
<dbReference type="KEGG" id="ach:Achl_0457"/>
<dbReference type="AlphaFoldDB" id="B8HAJ5"/>
<proteinExistence type="predicted"/>
<dbReference type="SUPFAM" id="SSF50993">
    <property type="entry name" value="Peptidase/esterase 'gauge' domain"/>
    <property type="match status" value="1"/>
</dbReference>
<gene>
    <name evidence="1" type="ordered locus">Achl_0457</name>
</gene>
<dbReference type="HOGENOM" id="CLU_033973_0_0_11"/>
<dbReference type="STRING" id="452863.Achl_0457"/>
<dbReference type="EMBL" id="CP001341">
    <property type="protein sequence ID" value="ACL38456.1"/>
    <property type="molecule type" value="Genomic_DNA"/>
</dbReference>